<comment type="similarity">
    <text evidence="2">Belongs to the Nudix hydrolase family.</text>
</comment>
<dbReference type="InterPro" id="IPR015797">
    <property type="entry name" value="NUDIX_hydrolase-like_dom_sf"/>
</dbReference>
<evidence type="ECO:0000313" key="19">
    <source>
        <dbReference type="Proteomes" id="UP001054820"/>
    </source>
</evidence>
<dbReference type="InterPro" id="IPR022998">
    <property type="entry name" value="ThiamineP_synth_TenI"/>
</dbReference>
<comment type="cofactor">
    <cofactor evidence="1">
        <name>Mg(2+)</name>
        <dbReference type="ChEBI" id="CHEBI:18420"/>
    </cofactor>
</comment>
<evidence type="ECO:0000256" key="4">
    <source>
        <dbReference type="ARBA" id="ARBA00022705"/>
    </source>
</evidence>
<comment type="catalytic activity">
    <reaction evidence="10">
        <text>8-oxo-dGTP + H2O = 8-oxo-dGMP + diphosphate + H(+)</text>
        <dbReference type="Rhea" id="RHEA:31575"/>
        <dbReference type="ChEBI" id="CHEBI:15377"/>
        <dbReference type="ChEBI" id="CHEBI:15378"/>
        <dbReference type="ChEBI" id="CHEBI:33019"/>
        <dbReference type="ChEBI" id="CHEBI:63224"/>
        <dbReference type="ChEBI" id="CHEBI:77896"/>
        <dbReference type="EC" id="3.6.1.55"/>
    </reaction>
</comment>
<dbReference type="PROSITE" id="PS51462">
    <property type="entry name" value="NUDIX"/>
    <property type="match status" value="1"/>
</dbReference>
<dbReference type="SUPFAM" id="SSF55811">
    <property type="entry name" value="Nudix"/>
    <property type="match status" value="1"/>
</dbReference>
<evidence type="ECO:0000256" key="7">
    <source>
        <dbReference type="ARBA" id="ARBA00022801"/>
    </source>
</evidence>
<dbReference type="Proteomes" id="UP001054820">
    <property type="component" value="Chromosome"/>
</dbReference>
<dbReference type="Pfam" id="PF02581">
    <property type="entry name" value="TMP-TENI"/>
    <property type="match status" value="1"/>
</dbReference>
<accession>A0ABN6D0Y8</accession>
<dbReference type="PANTHER" id="PTHR47707:SF1">
    <property type="entry name" value="NUDIX HYDROLASE FAMILY PROTEIN"/>
    <property type="match status" value="1"/>
</dbReference>
<proteinExistence type="inferred from homology"/>
<protein>
    <recommendedName>
        <fullName evidence="13">8-oxo-dGTP diphosphatase</fullName>
        <ecNumber evidence="12">3.6.1.55</ecNumber>
    </recommendedName>
    <alternativeName>
        <fullName evidence="16">7,8-dihydro-8-oxoguanine-triphosphatase</fullName>
    </alternativeName>
    <alternativeName>
        <fullName evidence="15">Mutator protein MutT</fullName>
    </alternativeName>
    <alternativeName>
        <fullName evidence="14">dGTP pyrophosphohydrolase</fullName>
    </alternativeName>
</protein>
<keyword evidence="19" id="KW-1185">Reference proteome</keyword>
<evidence type="ECO:0000313" key="18">
    <source>
        <dbReference type="EMBL" id="BCN93842.1"/>
    </source>
</evidence>
<keyword evidence="8" id="KW-0460">Magnesium</keyword>
<dbReference type="InterPro" id="IPR036206">
    <property type="entry name" value="ThiamineP_synth_sf"/>
</dbReference>
<evidence type="ECO:0000256" key="13">
    <source>
        <dbReference type="ARBA" id="ARBA00040794"/>
    </source>
</evidence>
<dbReference type="CDD" id="cd03425">
    <property type="entry name" value="NUDIX_MutT_NudA_like"/>
    <property type="match status" value="1"/>
</dbReference>
<dbReference type="Pfam" id="PF00293">
    <property type="entry name" value="NUDIX"/>
    <property type="match status" value="1"/>
</dbReference>
<reference evidence="18" key="1">
    <citation type="journal article" date="2022" name="Arch. Microbiol.">
        <title>Thiomicrorhabdus immobilis sp. nov., a mesophilic sulfur-oxidizing bacterium isolated from sediment of a brackish lake in northern Japan.</title>
        <authorList>
            <person name="Kojima H."/>
            <person name="Mochizuki J."/>
            <person name="Kanda M."/>
            <person name="Watanabe T."/>
            <person name="Fukui M."/>
        </authorList>
    </citation>
    <scope>NUCLEOTIDE SEQUENCE</scope>
    <source>
        <strain evidence="18">Am19</strain>
    </source>
</reference>
<dbReference type="RefSeq" id="WP_237261261.1">
    <property type="nucleotide sequence ID" value="NZ_AP024202.1"/>
</dbReference>
<dbReference type="InterPro" id="IPR013785">
    <property type="entry name" value="Aldolase_TIM"/>
</dbReference>
<dbReference type="EMBL" id="AP024202">
    <property type="protein sequence ID" value="BCN93842.1"/>
    <property type="molecule type" value="Genomic_DNA"/>
</dbReference>
<gene>
    <name evidence="18" type="ORF">THMIRHAM_16270</name>
</gene>
<dbReference type="Gene3D" id="3.90.79.10">
    <property type="entry name" value="Nucleoside Triphosphate Pyrophosphohydrolase"/>
    <property type="match status" value="1"/>
</dbReference>
<dbReference type="SUPFAM" id="SSF51391">
    <property type="entry name" value="Thiamin phosphate synthase"/>
    <property type="match status" value="1"/>
</dbReference>
<dbReference type="PANTHER" id="PTHR47707">
    <property type="entry name" value="8-OXO-DGTP DIPHOSPHATASE"/>
    <property type="match status" value="1"/>
</dbReference>
<name>A0ABN6D0Y8_9GAMM</name>
<evidence type="ECO:0000256" key="3">
    <source>
        <dbReference type="ARBA" id="ARBA00022457"/>
    </source>
</evidence>
<evidence type="ECO:0000256" key="8">
    <source>
        <dbReference type="ARBA" id="ARBA00022842"/>
    </source>
</evidence>
<sequence>MKEVNYIDIAVGVLRRNHQVCLSLRQKHQSHANHWEFPGGKVEQDETAIDALKRECLEELAVETQNWQPLIEIPWQYEQVAVRLHVFITDDFSGEPVGNEGQEVKWFDIDALSGLTFPEANKGILLALKMANQYMISGKFSGVDEALDKFGQALRSGIKLCQLRAKGLSPTEFSEIAKPAIELCHQAGAKILLNGSIQLLQDFPEADGIQLASNVIYEYSGRPISHDKLLGVSTHTDKDIQQALKIGADFILLSPVKETSSHPGVPGIGWDVFSEKVKSISLPVYALGGMQPEDVQIAKQKGGQGVAAISGFWPG</sequence>
<evidence type="ECO:0000256" key="11">
    <source>
        <dbReference type="ARBA" id="ARBA00036904"/>
    </source>
</evidence>
<comment type="catalytic activity">
    <reaction evidence="11">
        <text>8-oxo-GTP + H2O = 8-oxo-GMP + diphosphate + H(+)</text>
        <dbReference type="Rhea" id="RHEA:67616"/>
        <dbReference type="ChEBI" id="CHEBI:15377"/>
        <dbReference type="ChEBI" id="CHEBI:15378"/>
        <dbReference type="ChEBI" id="CHEBI:33019"/>
        <dbReference type="ChEBI" id="CHEBI:143553"/>
        <dbReference type="ChEBI" id="CHEBI:145694"/>
    </reaction>
</comment>
<keyword evidence="6" id="KW-0227">DNA damage</keyword>
<evidence type="ECO:0000256" key="6">
    <source>
        <dbReference type="ARBA" id="ARBA00022763"/>
    </source>
</evidence>
<dbReference type="InterPro" id="IPR047127">
    <property type="entry name" value="MutT-like"/>
</dbReference>
<evidence type="ECO:0000256" key="10">
    <source>
        <dbReference type="ARBA" id="ARBA00035861"/>
    </source>
</evidence>
<dbReference type="EC" id="3.6.1.55" evidence="12"/>
<keyword evidence="7" id="KW-0378">Hydrolase</keyword>
<evidence type="ECO:0000256" key="2">
    <source>
        <dbReference type="ARBA" id="ARBA00005582"/>
    </source>
</evidence>
<evidence type="ECO:0000256" key="14">
    <source>
        <dbReference type="ARBA" id="ARBA00041592"/>
    </source>
</evidence>
<evidence type="ECO:0000259" key="17">
    <source>
        <dbReference type="PROSITE" id="PS51462"/>
    </source>
</evidence>
<dbReference type="NCBIfam" id="NF006530">
    <property type="entry name" value="PRK08999.1"/>
    <property type="match status" value="1"/>
</dbReference>
<evidence type="ECO:0000256" key="1">
    <source>
        <dbReference type="ARBA" id="ARBA00001946"/>
    </source>
</evidence>
<evidence type="ECO:0000256" key="16">
    <source>
        <dbReference type="ARBA" id="ARBA00042798"/>
    </source>
</evidence>
<evidence type="ECO:0000256" key="15">
    <source>
        <dbReference type="ARBA" id="ARBA00041979"/>
    </source>
</evidence>
<feature type="domain" description="Nudix hydrolase" evidence="17">
    <location>
        <begin position="4"/>
        <end position="132"/>
    </location>
</feature>
<organism evidence="18 19">
    <name type="scientific">Thiomicrorhabdus immobilis</name>
    <dbReference type="NCBI Taxonomy" id="2791037"/>
    <lineage>
        <taxon>Bacteria</taxon>
        <taxon>Pseudomonadati</taxon>
        <taxon>Pseudomonadota</taxon>
        <taxon>Gammaproteobacteria</taxon>
        <taxon>Thiotrichales</taxon>
        <taxon>Piscirickettsiaceae</taxon>
        <taxon>Thiomicrorhabdus</taxon>
    </lineage>
</organism>
<keyword evidence="9" id="KW-0234">DNA repair</keyword>
<dbReference type="InterPro" id="IPR000086">
    <property type="entry name" value="NUDIX_hydrolase_dom"/>
</dbReference>
<evidence type="ECO:0000256" key="5">
    <source>
        <dbReference type="ARBA" id="ARBA00022723"/>
    </source>
</evidence>
<keyword evidence="5" id="KW-0479">Metal-binding</keyword>
<keyword evidence="4" id="KW-0235">DNA replication</keyword>
<dbReference type="CDD" id="cd00564">
    <property type="entry name" value="TMP_TenI"/>
    <property type="match status" value="1"/>
</dbReference>
<dbReference type="Gene3D" id="3.20.20.70">
    <property type="entry name" value="Aldolase class I"/>
    <property type="match status" value="1"/>
</dbReference>
<evidence type="ECO:0000256" key="9">
    <source>
        <dbReference type="ARBA" id="ARBA00023204"/>
    </source>
</evidence>
<keyword evidence="3" id="KW-0515">Mutator protein</keyword>
<evidence type="ECO:0000256" key="12">
    <source>
        <dbReference type="ARBA" id="ARBA00038905"/>
    </source>
</evidence>